<dbReference type="SMART" id="SM00388">
    <property type="entry name" value="HisKA"/>
    <property type="match status" value="1"/>
</dbReference>
<dbReference type="Pfam" id="PF08447">
    <property type="entry name" value="PAS_3"/>
    <property type="match status" value="1"/>
</dbReference>
<dbReference type="Gene3D" id="3.30.565.10">
    <property type="entry name" value="Histidine kinase-like ATPase, C-terminal domain"/>
    <property type="match status" value="1"/>
</dbReference>
<dbReference type="InterPro" id="IPR013655">
    <property type="entry name" value="PAS_fold_3"/>
</dbReference>
<dbReference type="InterPro" id="IPR005467">
    <property type="entry name" value="His_kinase_dom"/>
</dbReference>
<dbReference type="SMART" id="SM00091">
    <property type="entry name" value="PAS"/>
    <property type="match status" value="2"/>
</dbReference>
<dbReference type="Pfam" id="PF02518">
    <property type="entry name" value="HATPase_c"/>
    <property type="match status" value="1"/>
</dbReference>
<dbReference type="PROSITE" id="PS50113">
    <property type="entry name" value="PAC"/>
    <property type="match status" value="1"/>
</dbReference>
<dbReference type="Pfam" id="PF00512">
    <property type="entry name" value="HisKA"/>
    <property type="match status" value="1"/>
</dbReference>
<dbReference type="SUPFAM" id="SSF55874">
    <property type="entry name" value="ATPase domain of HSP90 chaperone/DNA topoisomerase II/histidine kinase"/>
    <property type="match status" value="1"/>
</dbReference>
<dbReference type="InterPro" id="IPR036097">
    <property type="entry name" value="HisK_dim/P_sf"/>
</dbReference>
<comment type="catalytic activity">
    <reaction evidence="1">
        <text>ATP + protein L-histidine = ADP + protein N-phospho-L-histidine.</text>
        <dbReference type="EC" id="2.7.13.3"/>
    </reaction>
</comment>
<accession>A0A8J7FR60</accession>
<dbReference type="Pfam" id="PF13188">
    <property type="entry name" value="PAS_8"/>
    <property type="match status" value="1"/>
</dbReference>
<evidence type="ECO:0000259" key="6">
    <source>
        <dbReference type="PROSITE" id="PS50113"/>
    </source>
</evidence>
<dbReference type="PANTHER" id="PTHR43065">
    <property type="entry name" value="SENSOR HISTIDINE KINASE"/>
    <property type="match status" value="1"/>
</dbReference>
<dbReference type="SUPFAM" id="SSF47384">
    <property type="entry name" value="Homodimeric domain of signal transducing histidine kinase"/>
    <property type="match status" value="1"/>
</dbReference>
<reference evidence="7" key="1">
    <citation type="submission" date="2020-10" db="EMBL/GenBank/DDBJ databases">
        <title>Bacterium isolated from coastal waters sediment.</title>
        <authorList>
            <person name="Chen R.-J."/>
            <person name="Lu D.-C."/>
            <person name="Zhu K.-L."/>
            <person name="Du Z.-J."/>
        </authorList>
    </citation>
    <scope>NUCLEOTIDE SEQUENCE</scope>
    <source>
        <strain evidence="7">N1Y112</strain>
    </source>
</reference>
<dbReference type="CDD" id="cd00082">
    <property type="entry name" value="HisKA"/>
    <property type="match status" value="1"/>
</dbReference>
<dbReference type="Gene3D" id="3.30.450.20">
    <property type="entry name" value="PAS domain"/>
    <property type="match status" value="2"/>
</dbReference>
<dbReference type="InterPro" id="IPR003594">
    <property type="entry name" value="HATPase_dom"/>
</dbReference>
<evidence type="ECO:0000256" key="2">
    <source>
        <dbReference type="ARBA" id="ARBA00012438"/>
    </source>
</evidence>
<keyword evidence="3" id="KW-0597">Phosphoprotein</keyword>
<dbReference type="EMBL" id="JADEYS010000015">
    <property type="protein sequence ID" value="MBE9398487.1"/>
    <property type="molecule type" value="Genomic_DNA"/>
</dbReference>
<organism evidence="7 8">
    <name type="scientific">Pontibacterium sinense</name>
    <dbReference type="NCBI Taxonomy" id="2781979"/>
    <lineage>
        <taxon>Bacteria</taxon>
        <taxon>Pseudomonadati</taxon>
        <taxon>Pseudomonadota</taxon>
        <taxon>Gammaproteobacteria</taxon>
        <taxon>Oceanospirillales</taxon>
        <taxon>Oceanospirillaceae</taxon>
        <taxon>Pontibacterium</taxon>
    </lineage>
</organism>
<keyword evidence="8" id="KW-1185">Reference proteome</keyword>
<evidence type="ECO:0000256" key="1">
    <source>
        <dbReference type="ARBA" id="ARBA00000085"/>
    </source>
</evidence>
<dbReference type="AlphaFoldDB" id="A0A8J7FR60"/>
<dbReference type="SMART" id="SM00086">
    <property type="entry name" value="PAC"/>
    <property type="match status" value="1"/>
</dbReference>
<feature type="domain" description="Histidine kinase" evidence="4">
    <location>
        <begin position="288"/>
        <end position="506"/>
    </location>
</feature>
<comment type="caution">
    <text evidence="7">The sequence shown here is derived from an EMBL/GenBank/DDBJ whole genome shotgun (WGS) entry which is preliminary data.</text>
</comment>
<dbReference type="PROSITE" id="PS50109">
    <property type="entry name" value="HIS_KIN"/>
    <property type="match status" value="1"/>
</dbReference>
<feature type="domain" description="PAS" evidence="5">
    <location>
        <begin position="44"/>
        <end position="87"/>
    </location>
</feature>
<dbReference type="EC" id="2.7.13.3" evidence="2"/>
<dbReference type="InterPro" id="IPR035965">
    <property type="entry name" value="PAS-like_dom_sf"/>
</dbReference>
<dbReference type="Gene3D" id="1.10.287.130">
    <property type="match status" value="1"/>
</dbReference>
<dbReference type="Proteomes" id="UP000640333">
    <property type="component" value="Unassembled WGS sequence"/>
</dbReference>
<sequence length="507" mass="58360">MNKKASMDLEQCREDADRYRLLAEQSTDMISRHTPAPDWTYIDVSPAVESVLGYTPDEIIGMAGYDMFHPQDADNLLKRAESVRYREGMYTNVYRYRHKAGYYIWLETTSRTIRDDSGQPVEIICVSRDVTEREEAQRAMRRLARVVESSSDMIMFCNHETRRLTYLNESAYHTLGTEKDTPVIYYLDKLFTEEVVESLVNDALEHAAIHGVWYGSIPMKLPEQLNRVAEIREIIAHRNRRENNKVEYYSIIGRDITLRRKAEEEAKRHQLELAHMSRLLSVGEMATGLAHEINQPLAAILNYCRGTQRRLEDNNNDAEAITTVTRSMELITKQAKRAAEIIKRMRAFVRKTEYQRLEFSINDACKEVSRFLHQEAIDHNITFDFHLDEQDPPLLADKVQIEQVLLNLMRNAIEAYSDCEKSYRPVIISTRNAGGYIHISVEDEAKGISSEGLANLFEPFYTSKSTGLGMGLSISRTIIETHGGQLWAESDGKTGTHFHLKLPLRDK</sequence>
<dbReference type="InterPro" id="IPR036890">
    <property type="entry name" value="HATPase_C_sf"/>
</dbReference>
<evidence type="ECO:0000313" key="7">
    <source>
        <dbReference type="EMBL" id="MBE9398487.1"/>
    </source>
</evidence>
<dbReference type="CDD" id="cd00130">
    <property type="entry name" value="PAS"/>
    <property type="match status" value="1"/>
</dbReference>
<dbReference type="GO" id="GO:0000155">
    <property type="term" value="F:phosphorelay sensor kinase activity"/>
    <property type="evidence" value="ECO:0007669"/>
    <property type="project" value="InterPro"/>
</dbReference>
<dbReference type="PROSITE" id="PS50112">
    <property type="entry name" value="PAS"/>
    <property type="match status" value="1"/>
</dbReference>
<proteinExistence type="predicted"/>
<evidence type="ECO:0000313" key="8">
    <source>
        <dbReference type="Proteomes" id="UP000640333"/>
    </source>
</evidence>
<evidence type="ECO:0000256" key="3">
    <source>
        <dbReference type="ARBA" id="ARBA00022553"/>
    </source>
</evidence>
<dbReference type="NCBIfam" id="TIGR00229">
    <property type="entry name" value="sensory_box"/>
    <property type="match status" value="1"/>
</dbReference>
<dbReference type="InterPro" id="IPR000014">
    <property type="entry name" value="PAS"/>
</dbReference>
<evidence type="ECO:0000259" key="5">
    <source>
        <dbReference type="PROSITE" id="PS50112"/>
    </source>
</evidence>
<dbReference type="InterPro" id="IPR001610">
    <property type="entry name" value="PAC"/>
</dbReference>
<gene>
    <name evidence="7" type="ORF">IOQ59_14595</name>
</gene>
<dbReference type="RefSeq" id="WP_193954122.1">
    <property type="nucleotide sequence ID" value="NZ_JADEYS010000015.1"/>
</dbReference>
<dbReference type="InterPro" id="IPR000700">
    <property type="entry name" value="PAS-assoc_C"/>
</dbReference>
<dbReference type="InterPro" id="IPR003661">
    <property type="entry name" value="HisK_dim/P_dom"/>
</dbReference>
<protein>
    <recommendedName>
        <fullName evidence="2">histidine kinase</fullName>
        <ecNumber evidence="2">2.7.13.3</ecNumber>
    </recommendedName>
</protein>
<feature type="domain" description="PAC" evidence="6">
    <location>
        <begin position="90"/>
        <end position="142"/>
    </location>
</feature>
<name>A0A8J7FR60_9GAMM</name>
<dbReference type="SMART" id="SM00387">
    <property type="entry name" value="HATPase_c"/>
    <property type="match status" value="1"/>
</dbReference>
<evidence type="ECO:0000259" key="4">
    <source>
        <dbReference type="PROSITE" id="PS50109"/>
    </source>
</evidence>
<dbReference type="PRINTS" id="PR00344">
    <property type="entry name" value="BCTRLSENSOR"/>
</dbReference>
<dbReference type="InterPro" id="IPR004358">
    <property type="entry name" value="Sig_transdc_His_kin-like_C"/>
</dbReference>
<dbReference type="PANTHER" id="PTHR43065:SF42">
    <property type="entry name" value="TWO-COMPONENT SENSOR PPRA"/>
    <property type="match status" value="1"/>
</dbReference>
<dbReference type="SUPFAM" id="SSF55785">
    <property type="entry name" value="PYP-like sensor domain (PAS domain)"/>
    <property type="match status" value="2"/>
</dbReference>